<dbReference type="OrthoDB" id="1444620at2"/>
<evidence type="ECO:0000313" key="2">
    <source>
        <dbReference type="Proteomes" id="UP000295260"/>
    </source>
</evidence>
<keyword evidence="2" id="KW-1185">Reference proteome</keyword>
<proteinExistence type="predicted"/>
<evidence type="ECO:0000313" key="1">
    <source>
        <dbReference type="EMBL" id="TDP60094.1"/>
    </source>
</evidence>
<organism evidence="1 2">
    <name type="scientific">Flavobacterium dankookense</name>
    <dbReference type="NCBI Taxonomy" id="706186"/>
    <lineage>
        <taxon>Bacteria</taxon>
        <taxon>Pseudomonadati</taxon>
        <taxon>Bacteroidota</taxon>
        <taxon>Flavobacteriia</taxon>
        <taxon>Flavobacteriales</taxon>
        <taxon>Flavobacteriaceae</taxon>
        <taxon>Flavobacterium</taxon>
    </lineage>
</organism>
<name>A0A4R6QBK2_9FLAO</name>
<dbReference type="RefSeq" id="WP_133532388.1">
    <property type="nucleotide sequence ID" value="NZ_SNXR01000012.1"/>
</dbReference>
<comment type="caution">
    <text evidence="1">The sequence shown here is derived from an EMBL/GenBank/DDBJ whole genome shotgun (WGS) entry which is preliminary data.</text>
</comment>
<protein>
    <submittedName>
        <fullName evidence="1">Uncharacterized protein</fullName>
    </submittedName>
</protein>
<gene>
    <name evidence="1" type="ORF">BC748_1067</name>
</gene>
<sequence>MEEKAILEKVLKYLNQLNFNIVIEDLTYSGIREKSPLYEGNGTKPMHIVNFNKEAIEGNPLTNNIYTVTIDVETSELEYILGKNIFKKISN</sequence>
<reference evidence="1 2" key="1">
    <citation type="submission" date="2019-03" db="EMBL/GenBank/DDBJ databases">
        <title>Genomic Encyclopedia of Archaeal and Bacterial Type Strains, Phase II (KMG-II): from individual species to whole genera.</title>
        <authorList>
            <person name="Goeker M."/>
        </authorList>
    </citation>
    <scope>NUCLEOTIDE SEQUENCE [LARGE SCALE GENOMIC DNA]</scope>
    <source>
        <strain evidence="1 2">DSM 25687</strain>
    </source>
</reference>
<accession>A0A4R6QBK2</accession>
<dbReference type="AlphaFoldDB" id="A0A4R6QBK2"/>
<dbReference type="EMBL" id="SNXR01000012">
    <property type="protein sequence ID" value="TDP60094.1"/>
    <property type="molecule type" value="Genomic_DNA"/>
</dbReference>
<dbReference type="Proteomes" id="UP000295260">
    <property type="component" value="Unassembled WGS sequence"/>
</dbReference>